<keyword evidence="1" id="KW-1133">Transmembrane helix</keyword>
<evidence type="ECO:0000256" key="1">
    <source>
        <dbReference type="SAM" id="Phobius"/>
    </source>
</evidence>
<reference evidence="2" key="2">
    <citation type="journal article" date="2015" name="Fish Shellfish Immunol.">
        <title>Early steps in the European eel (Anguilla anguilla)-Vibrio vulnificus interaction in the gills: Role of the RtxA13 toxin.</title>
        <authorList>
            <person name="Callol A."/>
            <person name="Pajuelo D."/>
            <person name="Ebbesson L."/>
            <person name="Teles M."/>
            <person name="MacKenzie S."/>
            <person name="Amaro C."/>
        </authorList>
    </citation>
    <scope>NUCLEOTIDE SEQUENCE</scope>
</reference>
<reference evidence="2" key="1">
    <citation type="submission" date="2014-11" db="EMBL/GenBank/DDBJ databases">
        <authorList>
            <person name="Amaro Gonzalez C."/>
        </authorList>
    </citation>
    <scope>NUCLEOTIDE SEQUENCE</scope>
</reference>
<protein>
    <submittedName>
        <fullName evidence="2">Uncharacterized protein</fullName>
    </submittedName>
</protein>
<name>A0A0E9SME9_ANGAN</name>
<keyword evidence="1" id="KW-0472">Membrane</keyword>
<feature type="transmembrane region" description="Helical" evidence="1">
    <location>
        <begin position="20"/>
        <end position="42"/>
    </location>
</feature>
<proteinExistence type="predicted"/>
<dbReference type="AlphaFoldDB" id="A0A0E9SME9"/>
<organism evidence="2">
    <name type="scientific">Anguilla anguilla</name>
    <name type="common">European freshwater eel</name>
    <name type="synonym">Muraena anguilla</name>
    <dbReference type="NCBI Taxonomy" id="7936"/>
    <lineage>
        <taxon>Eukaryota</taxon>
        <taxon>Metazoa</taxon>
        <taxon>Chordata</taxon>
        <taxon>Craniata</taxon>
        <taxon>Vertebrata</taxon>
        <taxon>Euteleostomi</taxon>
        <taxon>Actinopterygii</taxon>
        <taxon>Neopterygii</taxon>
        <taxon>Teleostei</taxon>
        <taxon>Anguilliformes</taxon>
        <taxon>Anguillidae</taxon>
        <taxon>Anguilla</taxon>
    </lineage>
</organism>
<accession>A0A0E9SME9</accession>
<evidence type="ECO:0000313" key="2">
    <source>
        <dbReference type="EMBL" id="JAH42491.1"/>
    </source>
</evidence>
<dbReference type="EMBL" id="GBXM01066086">
    <property type="protein sequence ID" value="JAH42491.1"/>
    <property type="molecule type" value="Transcribed_RNA"/>
</dbReference>
<sequence>MSQCGMSVLTFLSRTIRTCFYTVSMGLRVVLHVCVQLVLQLVI</sequence>
<keyword evidence="1" id="KW-0812">Transmembrane</keyword>